<proteinExistence type="predicted"/>
<dbReference type="Proteomes" id="UP001162483">
    <property type="component" value="Unassembled WGS sequence"/>
</dbReference>
<organism evidence="1 2">
    <name type="scientific">Staurois parvus</name>
    <dbReference type="NCBI Taxonomy" id="386267"/>
    <lineage>
        <taxon>Eukaryota</taxon>
        <taxon>Metazoa</taxon>
        <taxon>Chordata</taxon>
        <taxon>Craniata</taxon>
        <taxon>Vertebrata</taxon>
        <taxon>Euteleostomi</taxon>
        <taxon>Amphibia</taxon>
        <taxon>Batrachia</taxon>
        <taxon>Anura</taxon>
        <taxon>Neobatrachia</taxon>
        <taxon>Ranoidea</taxon>
        <taxon>Ranidae</taxon>
        <taxon>Staurois</taxon>
    </lineage>
</organism>
<sequence>MGLPDFKRYHRAAILARIFDWTHNSKSKQWVTIENTLSRKDLGRSVWVSPQYRELEESTSIYTSIVIREWDKMHKQRKWDFNSLLMSLRNSVFFPPGKEEISGRWIMKEDTQLRDVMKGVHLRTLEDLKREEGRIFTRNRYMEIQSIETICGEIDEAP</sequence>
<reference evidence="1" key="1">
    <citation type="submission" date="2023-05" db="EMBL/GenBank/DDBJ databases">
        <authorList>
            <person name="Stuckert A."/>
        </authorList>
    </citation>
    <scope>NUCLEOTIDE SEQUENCE</scope>
</reference>
<evidence type="ECO:0000313" key="2">
    <source>
        <dbReference type="Proteomes" id="UP001162483"/>
    </source>
</evidence>
<keyword evidence="2" id="KW-1185">Reference proteome</keyword>
<protein>
    <submittedName>
        <fullName evidence="1">Uncharacterized protein</fullName>
    </submittedName>
</protein>
<evidence type="ECO:0000313" key="1">
    <source>
        <dbReference type="EMBL" id="CAI9532137.1"/>
    </source>
</evidence>
<comment type="caution">
    <text evidence="1">The sequence shown here is derived from an EMBL/GenBank/DDBJ whole genome shotgun (WGS) entry which is preliminary data.</text>
</comment>
<dbReference type="EMBL" id="CATNWA010000042">
    <property type="protein sequence ID" value="CAI9532137.1"/>
    <property type="molecule type" value="Genomic_DNA"/>
</dbReference>
<name>A0ABN9ABX0_9NEOB</name>
<accession>A0ABN9ABX0</accession>
<gene>
    <name evidence="1" type="ORF">SPARVUS_LOCUS111174</name>
</gene>